<protein>
    <submittedName>
        <fullName evidence="2">Uncharacterized protein</fullName>
    </submittedName>
</protein>
<proteinExistence type="predicted"/>
<sequence length="32" mass="3573">MTLVLTFISYLAFLSLLSVKSGEINKNNLQKS</sequence>
<dbReference type="EMBL" id="GBRH01243347">
    <property type="protein sequence ID" value="JAD54548.1"/>
    <property type="molecule type" value="Transcribed_RNA"/>
</dbReference>
<keyword evidence="1" id="KW-0732">Signal</keyword>
<evidence type="ECO:0000256" key="1">
    <source>
        <dbReference type="SAM" id="SignalP"/>
    </source>
</evidence>
<dbReference type="AlphaFoldDB" id="A0A0A9AXF4"/>
<accession>A0A0A9AXF4</accession>
<feature type="signal peptide" evidence="1">
    <location>
        <begin position="1"/>
        <end position="22"/>
    </location>
</feature>
<evidence type="ECO:0000313" key="2">
    <source>
        <dbReference type="EMBL" id="JAD54548.1"/>
    </source>
</evidence>
<organism evidence="2">
    <name type="scientific">Arundo donax</name>
    <name type="common">Giant reed</name>
    <name type="synonym">Donax arundinaceus</name>
    <dbReference type="NCBI Taxonomy" id="35708"/>
    <lineage>
        <taxon>Eukaryota</taxon>
        <taxon>Viridiplantae</taxon>
        <taxon>Streptophyta</taxon>
        <taxon>Embryophyta</taxon>
        <taxon>Tracheophyta</taxon>
        <taxon>Spermatophyta</taxon>
        <taxon>Magnoliopsida</taxon>
        <taxon>Liliopsida</taxon>
        <taxon>Poales</taxon>
        <taxon>Poaceae</taxon>
        <taxon>PACMAD clade</taxon>
        <taxon>Arundinoideae</taxon>
        <taxon>Arundineae</taxon>
        <taxon>Arundo</taxon>
    </lineage>
</organism>
<feature type="chain" id="PRO_5002042734" evidence="1">
    <location>
        <begin position="23"/>
        <end position="32"/>
    </location>
</feature>
<reference evidence="2" key="2">
    <citation type="journal article" date="2015" name="Data Brief">
        <title>Shoot transcriptome of the giant reed, Arundo donax.</title>
        <authorList>
            <person name="Barrero R.A."/>
            <person name="Guerrero F.D."/>
            <person name="Moolhuijzen P."/>
            <person name="Goolsby J.A."/>
            <person name="Tidwell J."/>
            <person name="Bellgard S.E."/>
            <person name="Bellgard M.I."/>
        </authorList>
    </citation>
    <scope>NUCLEOTIDE SEQUENCE</scope>
    <source>
        <tissue evidence="2">Shoot tissue taken approximately 20 cm above the soil surface</tissue>
    </source>
</reference>
<reference evidence="2" key="1">
    <citation type="submission" date="2014-09" db="EMBL/GenBank/DDBJ databases">
        <authorList>
            <person name="Magalhaes I.L.F."/>
            <person name="Oliveira U."/>
            <person name="Santos F.R."/>
            <person name="Vidigal T.H.D.A."/>
            <person name="Brescovit A.D."/>
            <person name="Santos A.J."/>
        </authorList>
    </citation>
    <scope>NUCLEOTIDE SEQUENCE</scope>
    <source>
        <tissue evidence="2">Shoot tissue taken approximately 20 cm above the soil surface</tissue>
    </source>
</reference>
<name>A0A0A9AXF4_ARUDO</name>